<keyword evidence="2 4" id="KW-0238">DNA-binding</keyword>
<comment type="caution">
    <text evidence="6">The sequence shown here is derived from an EMBL/GenBank/DDBJ whole genome shotgun (WGS) entry which is preliminary data.</text>
</comment>
<keyword evidence="7" id="KW-1185">Reference proteome</keyword>
<evidence type="ECO:0000259" key="5">
    <source>
        <dbReference type="PROSITE" id="PS50977"/>
    </source>
</evidence>
<protein>
    <submittedName>
        <fullName evidence="6">TetR family transcriptional regulator</fullName>
    </submittedName>
</protein>
<feature type="DNA-binding region" description="H-T-H motif" evidence="4">
    <location>
        <begin position="37"/>
        <end position="56"/>
    </location>
</feature>
<name>A0A917Z540_9ACTN</name>
<dbReference type="Proteomes" id="UP000646523">
    <property type="component" value="Unassembled WGS sequence"/>
</dbReference>
<evidence type="ECO:0000256" key="1">
    <source>
        <dbReference type="ARBA" id="ARBA00023015"/>
    </source>
</evidence>
<dbReference type="InterPro" id="IPR001647">
    <property type="entry name" value="HTH_TetR"/>
</dbReference>
<dbReference type="PANTHER" id="PTHR47506:SF1">
    <property type="entry name" value="HTH-TYPE TRANSCRIPTIONAL REGULATOR YJDC"/>
    <property type="match status" value="1"/>
</dbReference>
<reference evidence="6" key="1">
    <citation type="journal article" date="2014" name="Int. J. Syst. Evol. Microbiol.">
        <title>Complete genome sequence of Corynebacterium casei LMG S-19264T (=DSM 44701T), isolated from a smear-ripened cheese.</title>
        <authorList>
            <consortium name="US DOE Joint Genome Institute (JGI-PGF)"/>
            <person name="Walter F."/>
            <person name="Albersmeier A."/>
            <person name="Kalinowski J."/>
            <person name="Ruckert C."/>
        </authorList>
    </citation>
    <scope>NUCLEOTIDE SEQUENCE</scope>
    <source>
        <strain evidence="6">CGMCC 4.7368</strain>
    </source>
</reference>
<sequence>MYDAVMPRTGRPRSFDDDQVVQGALEIFWRRGFAATSLRDLKHELGVLPGSLYAAYGDKHALFLRTLERYADAAREQATEIAAEGPVLPRVRELLLSVLEAAQATPGRGCMLGNTAAELLPEDHVAGRLVRGGFAALETGLESALDAAQRSGEVGPDIDCAAHARLLLTLMQGLHVVARAEADPRRLADAIDAALAPLAVQHESGPSGPRATPSALT</sequence>
<dbReference type="Pfam" id="PF00440">
    <property type="entry name" value="TetR_N"/>
    <property type="match status" value="1"/>
</dbReference>
<dbReference type="AlphaFoldDB" id="A0A917Z540"/>
<evidence type="ECO:0000256" key="3">
    <source>
        <dbReference type="ARBA" id="ARBA00023163"/>
    </source>
</evidence>
<feature type="domain" description="HTH tetR-type" evidence="5">
    <location>
        <begin position="14"/>
        <end position="74"/>
    </location>
</feature>
<evidence type="ECO:0000256" key="4">
    <source>
        <dbReference type="PROSITE-ProRule" id="PRU00335"/>
    </source>
</evidence>
<proteinExistence type="predicted"/>
<dbReference type="Pfam" id="PF16925">
    <property type="entry name" value="TetR_C_13"/>
    <property type="match status" value="1"/>
</dbReference>
<keyword evidence="3" id="KW-0804">Transcription</keyword>
<dbReference type="Gene3D" id="1.10.10.60">
    <property type="entry name" value="Homeodomain-like"/>
    <property type="match status" value="1"/>
</dbReference>
<dbReference type="Gene3D" id="1.10.357.10">
    <property type="entry name" value="Tetracycline Repressor, domain 2"/>
    <property type="match status" value="1"/>
</dbReference>
<evidence type="ECO:0000313" key="7">
    <source>
        <dbReference type="Proteomes" id="UP000646523"/>
    </source>
</evidence>
<keyword evidence="1" id="KW-0805">Transcription regulation</keyword>
<dbReference type="InterPro" id="IPR036271">
    <property type="entry name" value="Tet_transcr_reg_TetR-rel_C_sf"/>
</dbReference>
<dbReference type="SUPFAM" id="SSF46689">
    <property type="entry name" value="Homeodomain-like"/>
    <property type="match status" value="1"/>
</dbReference>
<dbReference type="InterPro" id="IPR009057">
    <property type="entry name" value="Homeodomain-like_sf"/>
</dbReference>
<evidence type="ECO:0000256" key="2">
    <source>
        <dbReference type="ARBA" id="ARBA00023125"/>
    </source>
</evidence>
<organism evidence="6 7">
    <name type="scientific">Nonomuraea cavernae</name>
    <dbReference type="NCBI Taxonomy" id="2045107"/>
    <lineage>
        <taxon>Bacteria</taxon>
        <taxon>Bacillati</taxon>
        <taxon>Actinomycetota</taxon>
        <taxon>Actinomycetes</taxon>
        <taxon>Streptosporangiales</taxon>
        <taxon>Streptosporangiaceae</taxon>
        <taxon>Nonomuraea</taxon>
    </lineage>
</organism>
<dbReference type="EMBL" id="BMNH01000015">
    <property type="protein sequence ID" value="GGO74200.1"/>
    <property type="molecule type" value="Genomic_DNA"/>
</dbReference>
<dbReference type="PROSITE" id="PS50977">
    <property type="entry name" value="HTH_TETR_2"/>
    <property type="match status" value="1"/>
</dbReference>
<evidence type="ECO:0000313" key="6">
    <source>
        <dbReference type="EMBL" id="GGO74200.1"/>
    </source>
</evidence>
<accession>A0A917Z540</accession>
<gene>
    <name evidence="6" type="ORF">GCM10012289_46290</name>
</gene>
<reference evidence="6" key="2">
    <citation type="submission" date="2020-09" db="EMBL/GenBank/DDBJ databases">
        <authorList>
            <person name="Sun Q."/>
            <person name="Zhou Y."/>
        </authorList>
    </citation>
    <scope>NUCLEOTIDE SEQUENCE</scope>
    <source>
        <strain evidence="6">CGMCC 4.7368</strain>
    </source>
</reference>
<dbReference type="PANTHER" id="PTHR47506">
    <property type="entry name" value="TRANSCRIPTIONAL REGULATORY PROTEIN"/>
    <property type="match status" value="1"/>
</dbReference>
<dbReference type="SUPFAM" id="SSF48498">
    <property type="entry name" value="Tetracyclin repressor-like, C-terminal domain"/>
    <property type="match status" value="1"/>
</dbReference>
<dbReference type="InterPro" id="IPR011075">
    <property type="entry name" value="TetR_C"/>
</dbReference>
<dbReference type="GO" id="GO:0003677">
    <property type="term" value="F:DNA binding"/>
    <property type="evidence" value="ECO:0007669"/>
    <property type="project" value="UniProtKB-UniRule"/>
</dbReference>